<dbReference type="SMART" id="SM00065">
    <property type="entry name" value="GAF"/>
    <property type="match status" value="1"/>
</dbReference>
<organism evidence="20 21">
    <name type="scientific">Streptomyces argyrophylli</name>
    <dbReference type="NCBI Taxonomy" id="2726118"/>
    <lineage>
        <taxon>Bacteria</taxon>
        <taxon>Bacillati</taxon>
        <taxon>Actinomycetota</taxon>
        <taxon>Actinomycetes</taxon>
        <taxon>Kitasatosporales</taxon>
        <taxon>Streptomycetaceae</taxon>
        <taxon>Streptomyces</taxon>
    </lineage>
</organism>
<dbReference type="EMBL" id="CP053189">
    <property type="protein sequence ID" value="QJS09169.1"/>
    <property type="molecule type" value="Genomic_DNA"/>
</dbReference>
<dbReference type="InterPro" id="IPR003594">
    <property type="entry name" value="HATPase_dom"/>
</dbReference>
<dbReference type="Gene3D" id="3.60.40.10">
    <property type="entry name" value="PPM-type phosphatase domain"/>
    <property type="match status" value="1"/>
</dbReference>
<sequence length="899" mass="96867">MSFLQRACPCAAAGRRGAQPVAAICRVACACPGEPSVSAGGPSDSVKGHPPRDGRVQGRRRGSGRSGIGQGLPLMPVVPVLVPGPHLRYRGVLSVQDVRIDLSAFGLSEVARCTAHLRTSVARVPSQDTAAQAIADFFYDSLVDGRAGPACAAVGVFLDGPREAATAAERPRRRMSLAGFRGPCARSPGAEGAGPTDVPALSPGTFEKAPSVYRLVERLRVTAEDVNGAVPPVRDVDVVHLPGSQVDRLEELLPGQDVRSTLVFGGTLAPGERFAVVLFSRVALSAEVATLFRTVTGSTRLALLSAGQPSPTVEADAARSVLESMEQLVDQRAGHLQTVVAQLRSATTELRRSQKELERREHELREEAAIVELLQEVGSLLAAELDLDALVQHAVDAATRLAGAAFGAFFYNVLGETGESYLLYVISGVDRSAFDKFPMPRNTRVFEQTFRGLSVVRSDDITQDPRYGHNAPHHGMPEGHLPVRSYLAVPVMSRGTVLGGFFFGHPERGIFKERHERLITGVAAQTAVALQNAQTYRQEREAATELQRHLLPTLPRVDGVASTWRYLPAARDRGAGGDWVDLIPLPDGEVALVVGDVMGKGVRAAAVMGQIRTACRAYAQLGLAPADVLEQLSVLVDDIAPGSIATCVYAVLDTHRDRLRAAVAGHLPPARRDPEGTVTFMDEQVGPPLGVGRHRYTEQEVPLPPGARLLLYTDGLVERRGRPIDDGLRQLRELLAGPVGEIEADCDSWLDALAGGQHDDDIALLYLHRPEDVSHQVVTVVRDYAPVSSAVPDARDLVADVMRQWGLRHLANDMMLIADEMVANAVRHARTPLRVELRRAGERIVLEVTDSSPEEPRLIVSQPGEFGHRGIFLIDAIATRWGTRWIGGGKVVWAEIKTS</sequence>
<reference evidence="20 21" key="1">
    <citation type="submission" date="2020-05" db="EMBL/GenBank/DDBJ databases">
        <authorList>
            <person name="Li K."/>
        </authorList>
    </citation>
    <scope>NUCLEOTIDE SEQUENCE [LARGE SCALE GENOMIC DNA]</scope>
    <source>
        <strain evidence="21">jing01</strain>
    </source>
</reference>
<dbReference type="InterPro" id="IPR036890">
    <property type="entry name" value="HATPase_C_sf"/>
</dbReference>
<evidence type="ECO:0000256" key="1">
    <source>
        <dbReference type="ARBA" id="ARBA00013081"/>
    </source>
</evidence>
<dbReference type="FunFam" id="3.60.40.10:FF:000005">
    <property type="entry name" value="Serine/threonine protein phosphatase"/>
    <property type="match status" value="1"/>
</dbReference>
<dbReference type="InterPro" id="IPR003018">
    <property type="entry name" value="GAF"/>
</dbReference>
<evidence type="ECO:0000256" key="9">
    <source>
        <dbReference type="ARBA" id="ARBA00022842"/>
    </source>
</evidence>
<dbReference type="PANTHER" id="PTHR43156:SF2">
    <property type="entry name" value="STAGE II SPORULATION PROTEIN E"/>
    <property type="match status" value="1"/>
</dbReference>
<dbReference type="Gene3D" id="3.30.565.10">
    <property type="entry name" value="Histidine kinase-like ATPase, C-terminal domain"/>
    <property type="match status" value="1"/>
</dbReference>
<dbReference type="InterPro" id="IPR029016">
    <property type="entry name" value="GAF-like_dom_sf"/>
</dbReference>
<dbReference type="GO" id="GO:0046872">
    <property type="term" value="F:metal ion binding"/>
    <property type="evidence" value="ECO:0007669"/>
    <property type="project" value="UniProtKB-KW"/>
</dbReference>
<evidence type="ECO:0000256" key="10">
    <source>
        <dbReference type="ARBA" id="ARBA00022912"/>
    </source>
</evidence>
<dbReference type="InterPro" id="IPR052016">
    <property type="entry name" value="Bact_Sigma-Reg"/>
</dbReference>
<dbReference type="Gene3D" id="3.30.450.40">
    <property type="match status" value="1"/>
</dbReference>
<dbReference type="GO" id="GO:0004722">
    <property type="term" value="F:protein serine/threonine phosphatase activity"/>
    <property type="evidence" value="ECO:0007669"/>
    <property type="project" value="UniProtKB-EC"/>
</dbReference>
<dbReference type="Pfam" id="PF07228">
    <property type="entry name" value="SpoIIE"/>
    <property type="match status" value="1"/>
</dbReference>
<dbReference type="SMART" id="SM00331">
    <property type="entry name" value="PP2C_SIG"/>
    <property type="match status" value="1"/>
</dbReference>
<feature type="coiled-coil region" evidence="16">
    <location>
        <begin position="336"/>
        <end position="374"/>
    </location>
</feature>
<keyword evidence="2" id="KW-0597">Phosphoprotein</keyword>
<evidence type="ECO:0000256" key="13">
    <source>
        <dbReference type="ARBA" id="ARBA00056274"/>
    </source>
</evidence>
<accession>A0A6M4PF98</accession>
<dbReference type="Proteomes" id="UP000502641">
    <property type="component" value="Chromosome"/>
</dbReference>
<protein>
    <recommendedName>
        <fullName evidence="1">protein-serine/threonine phosphatase</fullName>
        <ecNumber evidence="1">3.1.3.16</ecNumber>
    </recommendedName>
    <alternativeName>
        <fullName evidence="15">Protein-serine/threonine phosphatase</fullName>
    </alternativeName>
    <alternativeName>
        <fullName evidence="14">Serine/threonine-protein kinase</fullName>
    </alternativeName>
</protein>
<keyword evidence="4" id="KW-0479">Metal-binding</keyword>
<keyword evidence="9" id="KW-0460">Magnesium</keyword>
<dbReference type="InterPro" id="IPR036457">
    <property type="entry name" value="PPM-type-like_dom_sf"/>
</dbReference>
<feature type="domain" description="PPM-type phosphatase" evidence="19">
    <location>
        <begin position="560"/>
        <end position="769"/>
    </location>
</feature>
<feature type="compositionally biased region" description="Basic and acidic residues" evidence="17">
    <location>
        <begin position="46"/>
        <end position="56"/>
    </location>
</feature>
<dbReference type="SUPFAM" id="SSF81606">
    <property type="entry name" value="PP2C-like"/>
    <property type="match status" value="1"/>
</dbReference>
<dbReference type="EC" id="3.1.3.16" evidence="1"/>
<proteinExistence type="predicted"/>
<evidence type="ECO:0000256" key="2">
    <source>
        <dbReference type="ARBA" id="ARBA00022553"/>
    </source>
</evidence>
<dbReference type="PANTHER" id="PTHR43156">
    <property type="entry name" value="STAGE II SPORULATION PROTEIN E-RELATED"/>
    <property type="match status" value="1"/>
</dbReference>
<dbReference type="GO" id="GO:0005524">
    <property type="term" value="F:ATP binding"/>
    <property type="evidence" value="ECO:0007669"/>
    <property type="project" value="UniProtKB-KW"/>
</dbReference>
<evidence type="ECO:0000256" key="17">
    <source>
        <dbReference type="SAM" id="MobiDB-lite"/>
    </source>
</evidence>
<dbReference type="CDD" id="cd16936">
    <property type="entry name" value="HATPase_RsbW-like"/>
    <property type="match status" value="1"/>
</dbReference>
<keyword evidence="8" id="KW-0067">ATP-binding</keyword>
<feature type="domain" description="GAF" evidence="18">
    <location>
        <begin position="386"/>
        <end position="540"/>
    </location>
</feature>
<comment type="function">
    <text evidence="13">Primarily acts as an independent SigF regulator that is sensitive to the osmosensory signal, mediating the cross talk of PknD with the SigF regulon. Possesses both phosphatase and kinase activities. The kinase domain functions as a classic anti-sigma factor-like kinase to phosphorylate the anti-anti-sigma factor domain at the canonical regulatory site, and the phosphatase domain antagonizes this activity.</text>
</comment>
<dbReference type="SUPFAM" id="SSF55781">
    <property type="entry name" value="GAF domain-like"/>
    <property type="match status" value="1"/>
</dbReference>
<keyword evidence="6" id="KW-0418">Kinase</keyword>
<evidence type="ECO:0000313" key="20">
    <source>
        <dbReference type="EMBL" id="QJS09169.1"/>
    </source>
</evidence>
<dbReference type="Pfam" id="PF13185">
    <property type="entry name" value="GAF_2"/>
    <property type="match status" value="1"/>
</dbReference>
<feature type="region of interest" description="Disordered" evidence="17">
    <location>
        <begin position="36"/>
        <end position="70"/>
    </location>
</feature>
<evidence type="ECO:0000256" key="4">
    <source>
        <dbReference type="ARBA" id="ARBA00022723"/>
    </source>
</evidence>
<name>A0A6M4PF98_9ACTN</name>
<evidence type="ECO:0000259" key="18">
    <source>
        <dbReference type="SMART" id="SM00065"/>
    </source>
</evidence>
<evidence type="ECO:0000256" key="3">
    <source>
        <dbReference type="ARBA" id="ARBA00022679"/>
    </source>
</evidence>
<keyword evidence="21" id="KW-1185">Reference proteome</keyword>
<evidence type="ECO:0000256" key="11">
    <source>
        <dbReference type="ARBA" id="ARBA00023211"/>
    </source>
</evidence>
<dbReference type="AlphaFoldDB" id="A0A6M4PF98"/>
<evidence type="ECO:0000256" key="8">
    <source>
        <dbReference type="ARBA" id="ARBA00022840"/>
    </source>
</evidence>
<keyword evidence="10" id="KW-0904">Protein phosphatase</keyword>
<evidence type="ECO:0000256" key="14">
    <source>
        <dbReference type="ARBA" id="ARBA00075117"/>
    </source>
</evidence>
<dbReference type="KEGG" id="sarg:HKX69_06310"/>
<dbReference type="InterPro" id="IPR001932">
    <property type="entry name" value="PPM-type_phosphatase-like_dom"/>
</dbReference>
<comment type="catalytic activity">
    <reaction evidence="12">
        <text>O-phospho-L-seryl-[protein] + H2O = L-seryl-[protein] + phosphate</text>
        <dbReference type="Rhea" id="RHEA:20629"/>
        <dbReference type="Rhea" id="RHEA-COMP:9863"/>
        <dbReference type="Rhea" id="RHEA-COMP:11604"/>
        <dbReference type="ChEBI" id="CHEBI:15377"/>
        <dbReference type="ChEBI" id="CHEBI:29999"/>
        <dbReference type="ChEBI" id="CHEBI:43474"/>
        <dbReference type="ChEBI" id="CHEBI:83421"/>
        <dbReference type="EC" id="3.1.3.16"/>
    </reaction>
</comment>
<dbReference type="Pfam" id="PF13581">
    <property type="entry name" value="HATPase_c_2"/>
    <property type="match status" value="1"/>
</dbReference>
<keyword evidence="7" id="KW-0378">Hydrolase</keyword>
<keyword evidence="16" id="KW-0175">Coiled coil</keyword>
<evidence type="ECO:0000256" key="5">
    <source>
        <dbReference type="ARBA" id="ARBA00022741"/>
    </source>
</evidence>
<evidence type="ECO:0000256" key="16">
    <source>
        <dbReference type="SAM" id="Coils"/>
    </source>
</evidence>
<evidence type="ECO:0000256" key="7">
    <source>
        <dbReference type="ARBA" id="ARBA00022801"/>
    </source>
</evidence>
<keyword evidence="11" id="KW-0464">Manganese</keyword>
<keyword evidence="3" id="KW-0808">Transferase</keyword>
<evidence type="ECO:0000313" key="21">
    <source>
        <dbReference type="Proteomes" id="UP000502641"/>
    </source>
</evidence>
<evidence type="ECO:0000256" key="12">
    <source>
        <dbReference type="ARBA" id="ARBA00047761"/>
    </source>
</evidence>
<evidence type="ECO:0000256" key="15">
    <source>
        <dbReference type="ARBA" id="ARBA00081350"/>
    </source>
</evidence>
<evidence type="ECO:0000256" key="6">
    <source>
        <dbReference type="ARBA" id="ARBA00022777"/>
    </source>
</evidence>
<evidence type="ECO:0000259" key="19">
    <source>
        <dbReference type="SMART" id="SM00331"/>
    </source>
</evidence>
<dbReference type="GO" id="GO:0016301">
    <property type="term" value="F:kinase activity"/>
    <property type="evidence" value="ECO:0007669"/>
    <property type="project" value="UniProtKB-KW"/>
</dbReference>
<gene>
    <name evidence="20" type="ORF">HKX69_06310</name>
</gene>
<keyword evidence="5" id="KW-0547">Nucleotide-binding</keyword>